<proteinExistence type="predicted"/>
<dbReference type="SUPFAM" id="SSF48317">
    <property type="entry name" value="Acid phosphatase/Vanadium-dependent haloperoxidase"/>
    <property type="match status" value="1"/>
</dbReference>
<dbReference type="RefSeq" id="WP_324768440.1">
    <property type="nucleotide sequence ID" value="NZ_BAAATS010000062.1"/>
</dbReference>
<dbReference type="Gene3D" id="1.10.606.20">
    <property type="match status" value="1"/>
</dbReference>
<keyword evidence="3" id="KW-1185">Reference proteome</keyword>
<organism evidence="2 3">
    <name type="scientific">Streptomyces kunmingensis</name>
    <dbReference type="NCBI Taxonomy" id="68225"/>
    <lineage>
        <taxon>Bacteria</taxon>
        <taxon>Bacillati</taxon>
        <taxon>Actinomycetota</taxon>
        <taxon>Actinomycetes</taxon>
        <taxon>Kitasatosporales</taxon>
        <taxon>Streptomycetaceae</taxon>
        <taxon>Streptomyces</taxon>
    </lineage>
</organism>
<comment type="caution">
    <text evidence="2">The sequence shown here is derived from an EMBL/GenBank/DDBJ whole genome shotgun (WGS) entry which is preliminary data.</text>
</comment>
<evidence type="ECO:0000313" key="2">
    <source>
        <dbReference type="EMBL" id="MEB3961201.1"/>
    </source>
</evidence>
<evidence type="ECO:0000256" key="1">
    <source>
        <dbReference type="SAM" id="MobiDB-lite"/>
    </source>
</evidence>
<dbReference type="CDD" id="cd03398">
    <property type="entry name" value="PAP2_haloperoxidase"/>
    <property type="match status" value="1"/>
</dbReference>
<reference evidence="2 3" key="1">
    <citation type="submission" date="2022-10" db="EMBL/GenBank/DDBJ databases">
        <authorList>
            <person name="Xie J."/>
            <person name="Shen N."/>
        </authorList>
    </citation>
    <scope>NUCLEOTIDE SEQUENCE [LARGE SCALE GENOMIC DNA]</scope>
    <source>
        <strain evidence="2 3">DSM 41681</strain>
    </source>
</reference>
<feature type="region of interest" description="Disordered" evidence="1">
    <location>
        <begin position="95"/>
        <end position="125"/>
    </location>
</feature>
<evidence type="ECO:0000313" key="3">
    <source>
        <dbReference type="Proteomes" id="UP001352223"/>
    </source>
</evidence>
<protein>
    <submittedName>
        <fullName evidence="2">Vanadium-dependent haloperoxidase</fullName>
    </submittedName>
</protein>
<dbReference type="Proteomes" id="UP001352223">
    <property type="component" value="Unassembled WGS sequence"/>
</dbReference>
<name>A0ABU6CAV4_9ACTN</name>
<dbReference type="PANTHER" id="PTHR34599">
    <property type="entry name" value="PEROXIDASE-RELATED"/>
    <property type="match status" value="1"/>
</dbReference>
<dbReference type="InterPro" id="IPR052559">
    <property type="entry name" value="V-haloperoxidase"/>
</dbReference>
<gene>
    <name evidence="2" type="ORF">OKJ48_13225</name>
</gene>
<accession>A0ABU6CAV4</accession>
<dbReference type="InterPro" id="IPR036938">
    <property type="entry name" value="PAP2/HPO_sf"/>
</dbReference>
<dbReference type="EMBL" id="JAOZYB010000081">
    <property type="protein sequence ID" value="MEB3961201.1"/>
    <property type="molecule type" value="Genomic_DNA"/>
</dbReference>
<sequence>MLNLAIYDALNSVQPIGKPYLTQDATVRGRTGIVDSAVDHAAYTALTAAFPSVDMEEAFKGALALPNCGSHEDQRVGQRLGTETANAVVADRVDDGSADTTPYRETRLPGHWRPAPDKPAGAPNWGRVKPFTLSSGSQFRPDKPLGFTSPERLLTSAEYAAQVNEVKRIGAMHSTVRTADQTQLAHYWANDLEGTYKPVGQQYDHTLAVYARHSAEGTPFDSARLFTLMSVALADAAIAIWDSKYDTDWDVWRPVHAIHLADLVKNPYIEADPGWHPLESDPAGKSFTPNFPTYVSGHSGIAAAWAGSLREHFGRDELDFSGGTDDPFAKGVVRSFSSLSAAAREKADSRKFIGVHFEWDNEAALALGYKVADHVCRALSD</sequence>
<dbReference type="PANTHER" id="PTHR34599:SF1">
    <property type="entry name" value="PHOSPHATIDIC ACID PHOSPHATASE TYPE 2_HALOPEROXIDASE DOMAIN-CONTAINING PROTEIN"/>
    <property type="match status" value="1"/>
</dbReference>